<feature type="region of interest" description="Disordered" evidence="1">
    <location>
        <begin position="441"/>
        <end position="467"/>
    </location>
</feature>
<organism evidence="3 4">
    <name type="scientific">Lentinus brumalis</name>
    <dbReference type="NCBI Taxonomy" id="2498619"/>
    <lineage>
        <taxon>Eukaryota</taxon>
        <taxon>Fungi</taxon>
        <taxon>Dikarya</taxon>
        <taxon>Basidiomycota</taxon>
        <taxon>Agaricomycotina</taxon>
        <taxon>Agaricomycetes</taxon>
        <taxon>Polyporales</taxon>
        <taxon>Polyporaceae</taxon>
        <taxon>Lentinus</taxon>
    </lineage>
</organism>
<keyword evidence="2" id="KW-1133">Transmembrane helix</keyword>
<feature type="region of interest" description="Disordered" evidence="1">
    <location>
        <begin position="192"/>
        <end position="244"/>
    </location>
</feature>
<feature type="transmembrane region" description="Helical" evidence="2">
    <location>
        <begin position="532"/>
        <end position="550"/>
    </location>
</feature>
<gene>
    <name evidence="3" type="ORF">OH76DRAFT_1486363</name>
</gene>
<keyword evidence="2" id="KW-0472">Membrane</keyword>
<dbReference type="AlphaFoldDB" id="A0A371CYJ1"/>
<reference evidence="3 4" key="1">
    <citation type="journal article" date="2018" name="Biotechnol. Biofuels">
        <title>Integrative visual omics of the white-rot fungus Polyporus brumalis exposes the biotechnological potential of its oxidative enzymes for delignifying raw plant biomass.</title>
        <authorList>
            <person name="Miyauchi S."/>
            <person name="Rancon A."/>
            <person name="Drula E."/>
            <person name="Hage H."/>
            <person name="Chaduli D."/>
            <person name="Favel A."/>
            <person name="Grisel S."/>
            <person name="Henrissat B."/>
            <person name="Herpoel-Gimbert I."/>
            <person name="Ruiz-Duenas F.J."/>
            <person name="Chevret D."/>
            <person name="Hainaut M."/>
            <person name="Lin J."/>
            <person name="Wang M."/>
            <person name="Pangilinan J."/>
            <person name="Lipzen A."/>
            <person name="Lesage-Meessen L."/>
            <person name="Navarro D."/>
            <person name="Riley R."/>
            <person name="Grigoriev I.V."/>
            <person name="Zhou S."/>
            <person name="Raouche S."/>
            <person name="Rosso M.N."/>
        </authorList>
    </citation>
    <scope>NUCLEOTIDE SEQUENCE [LARGE SCALE GENOMIC DNA]</scope>
    <source>
        <strain evidence="3 4">BRFM 1820</strain>
    </source>
</reference>
<feature type="region of interest" description="Disordered" evidence="1">
    <location>
        <begin position="127"/>
        <end position="178"/>
    </location>
</feature>
<dbReference type="EMBL" id="KZ857438">
    <property type="protein sequence ID" value="RDX45351.1"/>
    <property type="molecule type" value="Genomic_DNA"/>
</dbReference>
<keyword evidence="4" id="KW-1185">Reference proteome</keyword>
<evidence type="ECO:0000313" key="4">
    <source>
        <dbReference type="Proteomes" id="UP000256964"/>
    </source>
</evidence>
<accession>A0A371CYJ1</accession>
<evidence type="ECO:0000256" key="2">
    <source>
        <dbReference type="SAM" id="Phobius"/>
    </source>
</evidence>
<protein>
    <submittedName>
        <fullName evidence="3">Uncharacterized protein</fullName>
    </submittedName>
</protein>
<sequence length="580" mass="62933">MSVPPIHLDISCTLASFGVVRSASGVPLPRRLLDKSLCPATRSWLSLPLVRTYVRPSPTFPDDIRHPVPATVILTPSAMVSSSHDAESPAPGAVDASDFKLASEVRTPIAVTLPPLPNIVIESYDSDEPAAKASPHSSSLTTGSPARVSADEQSETSQSKDDGASDETDAGFLSLPTRGADDIGTVLGSLSSMRIHSRPPTPDPSAPTRLLRTSSKIWYQFRERDDDEDEDDVSETSEPTFPESFAKSIRAVQRAQALLDKRTSELEREIATLRTEFASSVDTFKALLMKTKESILKERRSMEKTNETAADGLLSLEQKLTRAQASIATLQAQHSAEKEAMESMANDIAEVLAIQEDMGCRLIRLSESQQCIYDTAGHARDLLTELPHDHLTTPLSCDEPAVAAPPVSLAEEFVAAASCSSRLSSELMSLVAAEDGVALRSGDNTESDAKVDAASSHEHDARQPSSLATTAVSSRVLLITATRLSTTYMTALYDVRVRMIARIRQWTEDTKAKPFMKNFREQFRIHTPGAPVAYGIVIIPVILAVFVVLLPTIMMWCMRAAALPGPEPLPISDHPIWDSL</sequence>
<feature type="compositionally biased region" description="Polar residues" evidence="1">
    <location>
        <begin position="135"/>
        <end position="144"/>
    </location>
</feature>
<dbReference type="Proteomes" id="UP000256964">
    <property type="component" value="Unassembled WGS sequence"/>
</dbReference>
<feature type="compositionally biased region" description="Acidic residues" evidence="1">
    <location>
        <begin position="225"/>
        <end position="235"/>
    </location>
</feature>
<feature type="compositionally biased region" description="Basic and acidic residues" evidence="1">
    <location>
        <begin position="447"/>
        <end position="462"/>
    </location>
</feature>
<keyword evidence="2" id="KW-0812">Transmembrane</keyword>
<name>A0A371CYJ1_9APHY</name>
<proteinExistence type="predicted"/>
<dbReference type="OrthoDB" id="2758654at2759"/>
<evidence type="ECO:0000256" key="1">
    <source>
        <dbReference type="SAM" id="MobiDB-lite"/>
    </source>
</evidence>
<evidence type="ECO:0000313" key="3">
    <source>
        <dbReference type="EMBL" id="RDX45351.1"/>
    </source>
</evidence>